<evidence type="ECO:0000256" key="1">
    <source>
        <dbReference type="SAM" id="MobiDB-lite"/>
    </source>
</evidence>
<organism evidence="4 5">
    <name type="scientific">Mesorhizobium liriopis</name>
    <dbReference type="NCBI Taxonomy" id="2953882"/>
    <lineage>
        <taxon>Bacteria</taxon>
        <taxon>Pseudomonadati</taxon>
        <taxon>Pseudomonadota</taxon>
        <taxon>Alphaproteobacteria</taxon>
        <taxon>Hyphomicrobiales</taxon>
        <taxon>Phyllobacteriaceae</taxon>
        <taxon>Mesorhizobium</taxon>
    </lineage>
</organism>
<dbReference type="Proteomes" id="UP001205906">
    <property type="component" value="Unassembled WGS sequence"/>
</dbReference>
<reference evidence="4 5" key="1">
    <citation type="submission" date="2022-06" db="EMBL/GenBank/DDBJ databases">
        <title>Mesorhizobium sp. strain RP14 Genome sequencing and assembly.</title>
        <authorList>
            <person name="Kim I."/>
        </authorList>
    </citation>
    <scope>NUCLEOTIDE SEQUENCE [LARGE SCALE GENOMIC DNA]</scope>
    <source>
        <strain evidence="5">RP14(2022)</strain>
    </source>
</reference>
<evidence type="ECO:0000313" key="4">
    <source>
        <dbReference type="EMBL" id="MCO6049147.1"/>
    </source>
</evidence>
<proteinExistence type="predicted"/>
<evidence type="ECO:0000256" key="2">
    <source>
        <dbReference type="SAM" id="Phobius"/>
    </source>
</evidence>
<feature type="transmembrane region" description="Helical" evidence="2">
    <location>
        <begin position="48"/>
        <end position="70"/>
    </location>
</feature>
<protein>
    <recommendedName>
        <fullName evidence="6">LPXTG cell wall anchor domain-containing protein</fullName>
    </recommendedName>
</protein>
<sequence length="89" mass="9041">MTKPRSLLLGAACALTLAASPALALGGWPGGPGGPGKGGPKGPPTSHAVPGPVAGLGIPVVLAAGSYAWFVRRRRRNVEQHRKSSPDRR</sequence>
<accession>A0ABT1C2Z2</accession>
<keyword evidence="5" id="KW-1185">Reference proteome</keyword>
<feature type="compositionally biased region" description="Gly residues" evidence="1">
    <location>
        <begin position="27"/>
        <end position="40"/>
    </location>
</feature>
<name>A0ABT1C2Z2_9HYPH</name>
<keyword evidence="2" id="KW-0472">Membrane</keyword>
<keyword evidence="2" id="KW-0812">Transmembrane</keyword>
<feature type="chain" id="PRO_5045408779" description="LPXTG cell wall anchor domain-containing protein" evidence="3">
    <location>
        <begin position="25"/>
        <end position="89"/>
    </location>
</feature>
<feature type="signal peptide" evidence="3">
    <location>
        <begin position="1"/>
        <end position="24"/>
    </location>
</feature>
<feature type="region of interest" description="Disordered" evidence="1">
    <location>
        <begin position="25"/>
        <end position="51"/>
    </location>
</feature>
<comment type="caution">
    <text evidence="4">The sequence shown here is derived from an EMBL/GenBank/DDBJ whole genome shotgun (WGS) entry which is preliminary data.</text>
</comment>
<dbReference type="EMBL" id="JAMXQS010000002">
    <property type="protein sequence ID" value="MCO6049147.1"/>
    <property type="molecule type" value="Genomic_DNA"/>
</dbReference>
<evidence type="ECO:0008006" key="6">
    <source>
        <dbReference type="Google" id="ProtNLM"/>
    </source>
</evidence>
<gene>
    <name evidence="4" type="ORF">NGM99_05010</name>
</gene>
<keyword evidence="2" id="KW-1133">Transmembrane helix</keyword>
<dbReference type="RefSeq" id="WP_252816594.1">
    <property type="nucleotide sequence ID" value="NZ_JAMXQS010000002.1"/>
</dbReference>
<evidence type="ECO:0000313" key="5">
    <source>
        <dbReference type="Proteomes" id="UP001205906"/>
    </source>
</evidence>
<keyword evidence="3" id="KW-0732">Signal</keyword>
<evidence type="ECO:0000256" key="3">
    <source>
        <dbReference type="SAM" id="SignalP"/>
    </source>
</evidence>